<organism evidence="2">
    <name type="scientific">Tanacetum cinerariifolium</name>
    <name type="common">Dalmatian daisy</name>
    <name type="synonym">Chrysanthemum cinerariifolium</name>
    <dbReference type="NCBI Taxonomy" id="118510"/>
    <lineage>
        <taxon>Eukaryota</taxon>
        <taxon>Viridiplantae</taxon>
        <taxon>Streptophyta</taxon>
        <taxon>Embryophyta</taxon>
        <taxon>Tracheophyta</taxon>
        <taxon>Spermatophyta</taxon>
        <taxon>Magnoliopsida</taxon>
        <taxon>eudicotyledons</taxon>
        <taxon>Gunneridae</taxon>
        <taxon>Pentapetalae</taxon>
        <taxon>asterids</taxon>
        <taxon>campanulids</taxon>
        <taxon>Asterales</taxon>
        <taxon>Asteraceae</taxon>
        <taxon>Asteroideae</taxon>
        <taxon>Anthemideae</taxon>
        <taxon>Anthemidinae</taxon>
        <taxon>Tanacetum</taxon>
    </lineage>
</organism>
<proteinExistence type="predicted"/>
<evidence type="ECO:0000313" key="2">
    <source>
        <dbReference type="EMBL" id="GFC64605.1"/>
    </source>
</evidence>
<dbReference type="AlphaFoldDB" id="A0A699QAZ0"/>
<protein>
    <submittedName>
        <fullName evidence="2">Uncharacterized protein</fullName>
    </submittedName>
</protein>
<reference evidence="2" key="1">
    <citation type="journal article" date="2019" name="Sci. Rep.">
        <title>Draft genome of Tanacetum cinerariifolium, the natural source of mosquito coil.</title>
        <authorList>
            <person name="Yamashiro T."/>
            <person name="Shiraishi A."/>
            <person name="Satake H."/>
            <person name="Nakayama K."/>
        </authorList>
    </citation>
    <scope>NUCLEOTIDE SEQUENCE</scope>
</reference>
<feature type="region of interest" description="Disordered" evidence="1">
    <location>
        <begin position="1"/>
        <end position="22"/>
    </location>
</feature>
<feature type="non-terminal residue" evidence="2">
    <location>
        <position position="169"/>
    </location>
</feature>
<sequence length="169" mass="17966">MLVHQGEGSDEPASPVRNVSEGEAFPINSGFRAYQDRETIAKSSTLPHDLAPRVTSLAADEGREAAAKRISNDSEEIARVLTSMDAATVLAGGIDVPTGSGSISTAGPPATVISTSSEVGPTASPIAIRRKGKKVMVESNTPKKKRLQEQINAQVARELEEQQEKEDMR</sequence>
<gene>
    <name evidence="2" type="ORF">Tci_836575</name>
</gene>
<feature type="region of interest" description="Disordered" evidence="1">
    <location>
        <begin position="98"/>
        <end position="121"/>
    </location>
</feature>
<comment type="caution">
    <text evidence="2">The sequence shown here is derived from an EMBL/GenBank/DDBJ whole genome shotgun (WGS) entry which is preliminary data.</text>
</comment>
<accession>A0A699QAZ0</accession>
<evidence type="ECO:0000256" key="1">
    <source>
        <dbReference type="SAM" id="MobiDB-lite"/>
    </source>
</evidence>
<name>A0A699QAZ0_TANCI</name>
<dbReference type="EMBL" id="BKCJ011003043">
    <property type="protein sequence ID" value="GFC64605.1"/>
    <property type="molecule type" value="Genomic_DNA"/>
</dbReference>